<feature type="transmembrane region" description="Helical" evidence="7">
    <location>
        <begin position="187"/>
        <end position="210"/>
    </location>
</feature>
<keyword evidence="7" id="KW-0472">Membrane</keyword>
<keyword evidence="11" id="KW-1185">Reference proteome</keyword>
<feature type="compositionally biased region" description="Low complexity" evidence="6">
    <location>
        <begin position="367"/>
        <end position="384"/>
    </location>
</feature>
<gene>
    <name evidence="10" type="ORF">Y958_23810</name>
</gene>
<dbReference type="CDD" id="cd06225">
    <property type="entry name" value="HAMP"/>
    <property type="match status" value="1"/>
</dbReference>
<dbReference type="GO" id="GO:0006935">
    <property type="term" value="P:chemotaxis"/>
    <property type="evidence" value="ECO:0007669"/>
    <property type="project" value="UniProtKB-KW"/>
</dbReference>
<feature type="domain" description="HAMP" evidence="9">
    <location>
        <begin position="208"/>
        <end position="260"/>
    </location>
</feature>
<dbReference type="Pfam" id="PF00672">
    <property type="entry name" value="HAMP"/>
    <property type="match status" value="1"/>
</dbReference>
<dbReference type="FunFam" id="1.10.287.950:FF:000001">
    <property type="entry name" value="Methyl-accepting chemotaxis sensory transducer"/>
    <property type="match status" value="1"/>
</dbReference>
<dbReference type="PROSITE" id="PS50885">
    <property type="entry name" value="HAMP"/>
    <property type="match status" value="2"/>
</dbReference>
<keyword evidence="7" id="KW-0812">Transmembrane</keyword>
<dbReference type="Gene3D" id="1.10.287.950">
    <property type="entry name" value="Methyl-accepting chemotaxis protein"/>
    <property type="match status" value="1"/>
</dbReference>
<dbReference type="PANTHER" id="PTHR43531">
    <property type="entry name" value="PROTEIN ICFG"/>
    <property type="match status" value="1"/>
</dbReference>
<feature type="compositionally biased region" description="Polar residues" evidence="6">
    <location>
        <begin position="341"/>
        <end position="355"/>
    </location>
</feature>
<dbReference type="InterPro" id="IPR004089">
    <property type="entry name" value="MCPsignal_dom"/>
</dbReference>
<feature type="domain" description="Methyl-accepting transducer" evidence="8">
    <location>
        <begin position="343"/>
        <end position="558"/>
    </location>
</feature>
<dbReference type="InterPro" id="IPR003660">
    <property type="entry name" value="HAMP_dom"/>
</dbReference>
<feature type="compositionally biased region" description="Low complexity" evidence="6">
    <location>
        <begin position="605"/>
        <end position="626"/>
    </location>
</feature>
<evidence type="ECO:0000256" key="2">
    <source>
        <dbReference type="ARBA" id="ARBA00022500"/>
    </source>
</evidence>
<dbReference type="Pfam" id="PF00015">
    <property type="entry name" value="MCPsignal"/>
    <property type="match status" value="1"/>
</dbReference>
<dbReference type="InterPro" id="IPR024478">
    <property type="entry name" value="HlyB_4HB_MCP"/>
</dbReference>
<dbReference type="PANTHER" id="PTHR43531:SF11">
    <property type="entry name" value="METHYL-ACCEPTING CHEMOTAXIS PROTEIN 3"/>
    <property type="match status" value="1"/>
</dbReference>
<accession>A0A248K0N7</accession>
<protein>
    <submittedName>
        <fullName evidence="10">Methyl-accepting chemotaxis protein</fullName>
    </submittedName>
</protein>
<reference evidence="10 11" key="1">
    <citation type="submission" date="2017-06" db="EMBL/GenBank/DDBJ databases">
        <title>Complete genome sequence of Nitrospirillum amazonense strain CBAmC, an endophytic nitrogen-fixing and plant growth-promoting bacterium, isolated from sugarcane.</title>
        <authorList>
            <person name="Schwab S."/>
            <person name="dos Santos Teixeira K.R."/>
            <person name="Simoes Araujo J.L."/>
            <person name="Soares Vidal M."/>
            <person name="Borges de Freitas H.R."/>
            <person name="Rivello Crivelaro A.L."/>
            <person name="Bueno de Camargo Nunes A."/>
            <person name="dos Santos C.M."/>
            <person name="Palmeira da Silva Rosa D."/>
            <person name="da Silva Padilha D."/>
            <person name="da Silva E."/>
            <person name="Araujo Terra L."/>
            <person name="Soares Mendes V."/>
            <person name="Farinelli L."/>
            <person name="Magalhaes Cruz L."/>
            <person name="Baldani J.I."/>
        </authorList>
    </citation>
    <scope>NUCLEOTIDE SEQUENCE [LARGE SCALE GENOMIC DNA]</scope>
    <source>
        <strain evidence="10 11">CBAmC</strain>
    </source>
</reference>
<keyword evidence="4" id="KW-0807">Transducer</keyword>
<keyword evidence="2" id="KW-0145">Chemotaxis</keyword>
<dbReference type="GO" id="GO:0007165">
    <property type="term" value="P:signal transduction"/>
    <property type="evidence" value="ECO:0007669"/>
    <property type="project" value="UniProtKB-KW"/>
</dbReference>
<dbReference type="KEGG" id="nao:Y958_23810"/>
<dbReference type="AlphaFoldDB" id="A0A248K0N7"/>
<evidence type="ECO:0000256" key="6">
    <source>
        <dbReference type="SAM" id="MobiDB-lite"/>
    </source>
</evidence>
<dbReference type="Pfam" id="PF12729">
    <property type="entry name" value="4HB_MCP_1"/>
    <property type="match status" value="1"/>
</dbReference>
<comment type="similarity">
    <text evidence="3">Belongs to the methyl-accepting chemotaxis (MCP) protein family.</text>
</comment>
<dbReference type="SUPFAM" id="SSF58104">
    <property type="entry name" value="Methyl-accepting chemotaxis protein (MCP) signaling domain"/>
    <property type="match status" value="1"/>
</dbReference>
<comment type="subcellular location">
    <subcellularLocation>
        <location evidence="1">Membrane</location>
    </subcellularLocation>
</comment>
<organism evidence="10 11">
    <name type="scientific">Nitrospirillum viridazoti CBAmc</name>
    <dbReference type="NCBI Taxonomy" id="1441467"/>
    <lineage>
        <taxon>Bacteria</taxon>
        <taxon>Pseudomonadati</taxon>
        <taxon>Pseudomonadota</taxon>
        <taxon>Alphaproteobacteria</taxon>
        <taxon>Rhodospirillales</taxon>
        <taxon>Azospirillaceae</taxon>
        <taxon>Nitrospirillum</taxon>
        <taxon>Nitrospirillum viridazoti</taxon>
    </lineage>
</organism>
<sequence length="653" mass="68578">MRMTIKLKLGLTFAVIVALSTTSAVLGIQKLAALDESLHHMAQGPMQQIKVAQDLYTDLMTVTRSEKSLLLADSKELVSQYEARIAKEQQALEADRAKLDSLTSGESNKKVAAFTAVWKQFLPIQNRVIALAKSEQRDEAVRLSRVEGRQVLDSADAALDEVVALAQANMTQTEAAATAQYDAARTVLIATVAVSLVIALAAATWILVSISRGLQGAIRLANSVARGDLDQSLAVRSDDEIRDMVNALNTMMDNLRATAGIADTVANGDLTVEATPLSDKDTLGIALKRMIANLRATAQVADTVADGDLTVEATPLSDKDVLGLALKRMVEKLRDVVGEATSASDNVSSGSQELSATAEELSQGATEQASAAEEASASMEQMAANIKQNADNASQTEKIARQSAADAQTSGEAVTRAVQAMRTIAEKITIVQEIARQTDLLALNAAVEAARAGEHGRGFAVVASEVRKLAERSQTAAAEISTMSSQTVQAAQEAGEMLTRLVPDIKKTAELVAEISAACREQDIGGEQINQAIQQLDKVTQQNASASEQMSATSEELAAQSEQLQASIAYFRVDGASPTAVAAARRPSRPVASAAKPAPSPARPASPRAANGHNGRAAPAAARVGAGRKATAGFALDLTNGAGDARDAEFEKY</sequence>
<dbReference type="SMART" id="SM00283">
    <property type="entry name" value="MA"/>
    <property type="match status" value="1"/>
</dbReference>
<dbReference type="SMART" id="SM00304">
    <property type="entry name" value="HAMP"/>
    <property type="match status" value="2"/>
</dbReference>
<dbReference type="InterPro" id="IPR051310">
    <property type="entry name" value="MCP_chemotaxis"/>
</dbReference>
<proteinExistence type="inferred from homology"/>
<evidence type="ECO:0000256" key="1">
    <source>
        <dbReference type="ARBA" id="ARBA00004370"/>
    </source>
</evidence>
<feature type="compositionally biased region" description="Polar residues" evidence="6">
    <location>
        <begin position="386"/>
        <end position="397"/>
    </location>
</feature>
<keyword evidence="7" id="KW-1133">Transmembrane helix</keyword>
<dbReference type="EMBL" id="CP022112">
    <property type="protein sequence ID" value="ASG23978.1"/>
    <property type="molecule type" value="Genomic_DNA"/>
</dbReference>
<feature type="domain" description="HAMP" evidence="9">
    <location>
        <begin position="288"/>
        <end position="338"/>
    </location>
</feature>
<feature type="region of interest" description="Disordered" evidence="6">
    <location>
        <begin position="339"/>
        <end position="412"/>
    </location>
</feature>
<evidence type="ECO:0000313" key="11">
    <source>
        <dbReference type="Proteomes" id="UP000197153"/>
    </source>
</evidence>
<dbReference type="GO" id="GO:0005886">
    <property type="term" value="C:plasma membrane"/>
    <property type="evidence" value="ECO:0007669"/>
    <property type="project" value="TreeGrafter"/>
</dbReference>
<feature type="region of interest" description="Disordered" evidence="6">
    <location>
        <begin position="581"/>
        <end position="626"/>
    </location>
</feature>
<evidence type="ECO:0000259" key="9">
    <source>
        <dbReference type="PROSITE" id="PS50885"/>
    </source>
</evidence>
<evidence type="ECO:0000256" key="5">
    <source>
        <dbReference type="SAM" id="Coils"/>
    </source>
</evidence>
<evidence type="ECO:0000313" key="10">
    <source>
        <dbReference type="EMBL" id="ASG23978.1"/>
    </source>
</evidence>
<feature type="coiled-coil region" evidence="5">
    <location>
        <begin position="529"/>
        <end position="563"/>
    </location>
</feature>
<evidence type="ECO:0000256" key="7">
    <source>
        <dbReference type="SAM" id="Phobius"/>
    </source>
</evidence>
<name>A0A248K0N7_9PROT</name>
<dbReference type="PROSITE" id="PS50111">
    <property type="entry name" value="CHEMOTAXIS_TRANSDUC_2"/>
    <property type="match status" value="1"/>
</dbReference>
<evidence type="ECO:0000259" key="8">
    <source>
        <dbReference type="PROSITE" id="PS50111"/>
    </source>
</evidence>
<keyword evidence="5" id="KW-0175">Coiled coil</keyword>
<evidence type="ECO:0000256" key="4">
    <source>
        <dbReference type="PROSITE-ProRule" id="PRU00284"/>
    </source>
</evidence>
<feature type="compositionally biased region" description="Low complexity" evidence="6">
    <location>
        <begin position="581"/>
        <end position="597"/>
    </location>
</feature>
<dbReference type="Proteomes" id="UP000197153">
    <property type="component" value="Chromosome 3"/>
</dbReference>
<dbReference type="RefSeq" id="WP_088874437.1">
    <property type="nucleotide sequence ID" value="NZ_CP022112.1"/>
</dbReference>
<evidence type="ECO:0000256" key="3">
    <source>
        <dbReference type="ARBA" id="ARBA00029447"/>
    </source>
</evidence>
<dbReference type="GO" id="GO:0004888">
    <property type="term" value="F:transmembrane signaling receptor activity"/>
    <property type="evidence" value="ECO:0007669"/>
    <property type="project" value="TreeGrafter"/>
</dbReference>
<dbReference type="Gene3D" id="6.10.340.10">
    <property type="match status" value="1"/>
</dbReference>
<feature type="coiled-coil region" evidence="5">
    <location>
        <begin position="71"/>
        <end position="98"/>
    </location>
</feature>